<keyword evidence="1" id="KW-0175">Coiled coil</keyword>
<dbReference type="OrthoDB" id="5740155at2"/>
<dbReference type="InterPro" id="IPR019617">
    <property type="entry name" value="DUF2489"/>
</dbReference>
<dbReference type="RefSeq" id="WP_067153140.1">
    <property type="nucleotide sequence ID" value="NZ_CP014864.1"/>
</dbReference>
<dbReference type="STRING" id="252514.A3224_07665"/>
<dbReference type="Pfam" id="PF10675">
    <property type="entry name" value="DUF2489"/>
    <property type="match status" value="1"/>
</dbReference>
<feature type="domain" description="DUF2489" evidence="3">
    <location>
        <begin position="17"/>
        <end position="149"/>
    </location>
</feature>
<dbReference type="Proteomes" id="UP000076077">
    <property type="component" value="Chromosome"/>
</dbReference>
<dbReference type="AlphaFoldDB" id="A0A143HL84"/>
<dbReference type="EMBL" id="CP014864">
    <property type="protein sequence ID" value="AMX02479.1"/>
    <property type="molecule type" value="Genomic_DNA"/>
</dbReference>
<evidence type="ECO:0000259" key="3">
    <source>
        <dbReference type="Pfam" id="PF10675"/>
    </source>
</evidence>
<sequence>MNVFPVWVLIVAALIVFALAVVAGYYLRKLHLAQKQQAQQLAELEQAAADQRQRVNDSIQIIARTLLDDGVGLTEASIRIRVLLDALQVEQGVREEFVVFYTVAEKTSHIPILKEWKKLPRKKQFQFEREMAKIEDEYRDFALDAARRILGRTF</sequence>
<organism evidence="4 6">
    <name type="scientific">Microbulbifer thermotolerans</name>
    <dbReference type="NCBI Taxonomy" id="252514"/>
    <lineage>
        <taxon>Bacteria</taxon>
        <taxon>Pseudomonadati</taxon>
        <taxon>Pseudomonadota</taxon>
        <taxon>Gammaproteobacteria</taxon>
        <taxon>Cellvibrionales</taxon>
        <taxon>Microbulbiferaceae</taxon>
        <taxon>Microbulbifer</taxon>
    </lineage>
</organism>
<keyword evidence="2" id="KW-0812">Transmembrane</keyword>
<evidence type="ECO:0000256" key="1">
    <source>
        <dbReference type="SAM" id="Coils"/>
    </source>
</evidence>
<dbReference type="EMBL" id="JAPHQB010000002">
    <property type="protein sequence ID" value="MCX2800620.1"/>
    <property type="molecule type" value="Genomic_DNA"/>
</dbReference>
<keyword evidence="2" id="KW-1133">Transmembrane helix</keyword>
<dbReference type="KEGG" id="mthd:A3224_07665"/>
<evidence type="ECO:0000313" key="6">
    <source>
        <dbReference type="Proteomes" id="UP000076077"/>
    </source>
</evidence>
<reference evidence="6" key="2">
    <citation type="submission" date="2016-03" db="EMBL/GenBank/DDBJ databases">
        <authorList>
            <person name="Lee Y.-S."/>
            <person name="Choi Y.-L."/>
        </authorList>
    </citation>
    <scope>NUCLEOTIDE SEQUENCE [LARGE SCALE GENOMIC DNA]</scope>
    <source>
        <strain evidence="6">DAU221</strain>
    </source>
</reference>
<keyword evidence="2" id="KW-0472">Membrane</keyword>
<proteinExistence type="predicted"/>
<evidence type="ECO:0000313" key="4">
    <source>
        <dbReference type="EMBL" id="AMX02479.1"/>
    </source>
</evidence>
<dbReference type="Proteomes" id="UP001209730">
    <property type="component" value="Unassembled WGS sequence"/>
</dbReference>
<keyword evidence="6" id="KW-1185">Reference proteome</keyword>
<name>A0A143HL84_MICTH</name>
<protein>
    <submittedName>
        <fullName evidence="5">DUF2489 domain-containing protein</fullName>
    </submittedName>
</protein>
<gene>
    <name evidence="4" type="ORF">A3224_07665</name>
    <name evidence="5" type="ORF">OQJ68_02340</name>
</gene>
<accession>A0A143HL84</accession>
<evidence type="ECO:0000313" key="5">
    <source>
        <dbReference type="EMBL" id="MCX2800620.1"/>
    </source>
</evidence>
<feature type="coiled-coil region" evidence="1">
    <location>
        <begin position="27"/>
        <end position="61"/>
    </location>
</feature>
<reference evidence="4" key="1">
    <citation type="submission" date="2016-03" db="EMBL/GenBank/DDBJ databases">
        <authorList>
            <person name="Ploux O."/>
        </authorList>
    </citation>
    <scope>NUCLEOTIDE SEQUENCE [LARGE SCALE GENOMIC DNA]</scope>
    <source>
        <strain evidence="4">DAU221</strain>
    </source>
</reference>
<evidence type="ECO:0000256" key="2">
    <source>
        <dbReference type="SAM" id="Phobius"/>
    </source>
</evidence>
<dbReference type="GeneID" id="76607921"/>
<feature type="transmembrane region" description="Helical" evidence="2">
    <location>
        <begin position="6"/>
        <end position="27"/>
    </location>
</feature>
<reference evidence="5" key="3">
    <citation type="submission" date="2022-11" db="EMBL/GenBank/DDBJ databases">
        <title>Chitin-degrading and fungicidal potential of chitinolytic bacterial strains from marine environment of the Pacific Ocean regions.</title>
        <authorList>
            <person name="Pentekhina I."/>
            <person name="Nedashkovskaya O."/>
            <person name="Seitkalieva A."/>
            <person name="Podvolotskaya A."/>
            <person name="Tekutyeva L."/>
            <person name="Balabanova L."/>
        </authorList>
    </citation>
    <scope>NUCLEOTIDE SEQUENCE</scope>
    <source>
        <strain evidence="5">KMM 6838</strain>
    </source>
</reference>